<reference evidence="2" key="1">
    <citation type="journal article" date="2025" name="Aquaculture">
        <title>Assessment of the bioflocculant production and safety properties of Metabacillus hrfriensis sp. nov. based on phenotypic and whole-genome sequencing analysis.</title>
        <authorList>
            <person name="Zhang R."/>
            <person name="Zhao Z."/>
            <person name="Luo L."/>
            <person name="Wang S."/>
            <person name="Guo K."/>
            <person name="Xu W."/>
        </authorList>
    </citation>
    <scope>NUCLEOTIDE SEQUENCE [LARGE SCALE GENOMIC DNA]</scope>
    <source>
        <strain evidence="2">CT-WN-B3</strain>
    </source>
</reference>
<dbReference type="Proteomes" id="UP001226091">
    <property type="component" value="Chromosome"/>
</dbReference>
<name>A0ACD4RAX0_9BACI</name>
<accession>A0ACD4RAX0</accession>
<evidence type="ECO:0000313" key="1">
    <source>
        <dbReference type="EMBL" id="WHZ57594.1"/>
    </source>
</evidence>
<proteinExistence type="predicted"/>
<sequence>MYSGQICKKYIKKLFTEVVFIKKILVLLGTQKFGFERLINHLSTLADDSKKYEFTIQTGYSSPPKNSDIIWFDFKNAEELNELIKASNLIITHAGTSSINQALTLKKPIIIVPRRQKYNEHVDDHQLEMSDYFHGKYEIPVIHEIEDLNAELLNKDLKIATITNEKNLIDDLINYMEIG</sequence>
<dbReference type="EMBL" id="CP126116">
    <property type="protein sequence ID" value="WHZ57594.1"/>
    <property type="molecule type" value="Genomic_DNA"/>
</dbReference>
<gene>
    <name evidence="1" type="ORF">QLQ22_23600</name>
</gene>
<protein>
    <submittedName>
        <fullName evidence="1">Glycosyltransferase</fullName>
    </submittedName>
</protein>
<evidence type="ECO:0000313" key="2">
    <source>
        <dbReference type="Proteomes" id="UP001226091"/>
    </source>
</evidence>
<keyword evidence="2" id="KW-1185">Reference proteome</keyword>
<organism evidence="1 2">
    <name type="scientific">Metabacillus hrfriensis</name>
    <dbReference type="NCBI Taxonomy" id="3048891"/>
    <lineage>
        <taxon>Bacteria</taxon>
        <taxon>Bacillati</taxon>
        <taxon>Bacillota</taxon>
        <taxon>Bacilli</taxon>
        <taxon>Bacillales</taxon>
        <taxon>Bacillaceae</taxon>
        <taxon>Metabacillus</taxon>
    </lineage>
</organism>